<dbReference type="AlphaFoldDB" id="A0A135U1G4"/>
<name>A0A135U1G4_9PEZI</name>
<protein>
    <submittedName>
        <fullName evidence="2">Uncharacterized protein</fullName>
    </submittedName>
</protein>
<gene>
    <name evidence="2" type="ORF">CSAL01_08589</name>
</gene>
<organism evidence="2 3">
    <name type="scientific">Colletotrichum salicis</name>
    <dbReference type="NCBI Taxonomy" id="1209931"/>
    <lineage>
        <taxon>Eukaryota</taxon>
        <taxon>Fungi</taxon>
        <taxon>Dikarya</taxon>
        <taxon>Ascomycota</taxon>
        <taxon>Pezizomycotina</taxon>
        <taxon>Sordariomycetes</taxon>
        <taxon>Hypocreomycetidae</taxon>
        <taxon>Glomerellales</taxon>
        <taxon>Glomerellaceae</taxon>
        <taxon>Colletotrichum</taxon>
        <taxon>Colletotrichum acutatum species complex</taxon>
    </lineage>
</organism>
<evidence type="ECO:0000256" key="1">
    <source>
        <dbReference type="SAM" id="MobiDB-lite"/>
    </source>
</evidence>
<evidence type="ECO:0000313" key="2">
    <source>
        <dbReference type="EMBL" id="KXH54243.1"/>
    </source>
</evidence>
<feature type="region of interest" description="Disordered" evidence="1">
    <location>
        <begin position="74"/>
        <end position="112"/>
    </location>
</feature>
<feature type="region of interest" description="Disordered" evidence="1">
    <location>
        <begin position="1"/>
        <end position="20"/>
    </location>
</feature>
<evidence type="ECO:0000313" key="3">
    <source>
        <dbReference type="Proteomes" id="UP000070121"/>
    </source>
</evidence>
<dbReference type="Proteomes" id="UP000070121">
    <property type="component" value="Unassembled WGS sequence"/>
</dbReference>
<dbReference type="EMBL" id="JFFI01001777">
    <property type="protein sequence ID" value="KXH54243.1"/>
    <property type="molecule type" value="Genomic_DNA"/>
</dbReference>
<proteinExistence type="predicted"/>
<comment type="caution">
    <text evidence="2">The sequence shown here is derived from an EMBL/GenBank/DDBJ whole genome shotgun (WGS) entry which is preliminary data.</text>
</comment>
<reference evidence="2 3" key="1">
    <citation type="submission" date="2014-02" db="EMBL/GenBank/DDBJ databases">
        <title>The genome sequence of Colletotrichum salicis CBS 607.94.</title>
        <authorList>
            <person name="Baroncelli R."/>
            <person name="Thon M.R."/>
        </authorList>
    </citation>
    <scope>NUCLEOTIDE SEQUENCE [LARGE SCALE GENOMIC DNA]</scope>
    <source>
        <strain evidence="2 3">CBS 607.94</strain>
    </source>
</reference>
<sequence length="146" mass="16144">MATDPPDVQPQAGQARAWAVPRAGTFSISSSTFARNRMREPGREAHRDTWTLPDHCVFSYRHNKSTVRLDSSWEPLTSSRPRKSTAIVLPRPAPPSRPRDAAWKGHRPAAGQTMVSRPFGSRCNISHTNTCTREGAVLDNPAIETS</sequence>
<dbReference type="OrthoDB" id="10413641at2759"/>
<accession>A0A135U1G4</accession>
<keyword evidence="3" id="KW-1185">Reference proteome</keyword>